<accession>A0ABD5VKX9</accession>
<sequence length="78" mass="8014">MFPLQVAFGFDALALAVIALVVLVVVVLLVRVAVAIAIRVGIVAAIVLGILYALNVLFDFDPLGLPGTTVVDVASLLA</sequence>
<keyword evidence="1" id="KW-1133">Transmembrane helix</keyword>
<comment type="caution">
    <text evidence="2">The sequence shown here is derived from an EMBL/GenBank/DDBJ whole genome shotgun (WGS) entry which is preliminary data.</text>
</comment>
<feature type="transmembrane region" description="Helical" evidence="1">
    <location>
        <begin position="6"/>
        <end position="29"/>
    </location>
</feature>
<evidence type="ECO:0000256" key="1">
    <source>
        <dbReference type="SAM" id="Phobius"/>
    </source>
</evidence>
<protein>
    <submittedName>
        <fullName evidence="2">Uncharacterized protein</fullName>
    </submittedName>
</protein>
<dbReference type="AlphaFoldDB" id="A0ABD5VKX9"/>
<dbReference type="Proteomes" id="UP001596395">
    <property type="component" value="Unassembled WGS sequence"/>
</dbReference>
<evidence type="ECO:0000313" key="2">
    <source>
        <dbReference type="EMBL" id="MFC6955283.1"/>
    </source>
</evidence>
<gene>
    <name evidence="2" type="ORF">ACFQGB_20670</name>
</gene>
<keyword evidence="1" id="KW-0472">Membrane</keyword>
<dbReference type="RefSeq" id="WP_336352211.1">
    <property type="nucleotide sequence ID" value="NZ_JAZAQL010000005.1"/>
</dbReference>
<evidence type="ECO:0000313" key="3">
    <source>
        <dbReference type="Proteomes" id="UP001596395"/>
    </source>
</evidence>
<reference evidence="2 3" key="1">
    <citation type="journal article" date="2019" name="Int. J. Syst. Evol. Microbiol.">
        <title>The Global Catalogue of Microorganisms (GCM) 10K type strain sequencing project: providing services to taxonomists for standard genome sequencing and annotation.</title>
        <authorList>
            <consortium name="The Broad Institute Genomics Platform"/>
            <consortium name="The Broad Institute Genome Sequencing Center for Infectious Disease"/>
            <person name="Wu L."/>
            <person name="Ma J."/>
        </authorList>
    </citation>
    <scope>NUCLEOTIDE SEQUENCE [LARGE SCALE GENOMIC DNA]</scope>
    <source>
        <strain evidence="2 3">GX26</strain>
    </source>
</reference>
<proteinExistence type="predicted"/>
<feature type="transmembrane region" description="Helical" evidence="1">
    <location>
        <begin position="36"/>
        <end position="58"/>
    </location>
</feature>
<organism evidence="2 3">
    <name type="scientific">Halorubellus litoreus</name>
    <dbReference type="NCBI Taxonomy" id="755308"/>
    <lineage>
        <taxon>Archaea</taxon>
        <taxon>Methanobacteriati</taxon>
        <taxon>Methanobacteriota</taxon>
        <taxon>Stenosarchaea group</taxon>
        <taxon>Halobacteria</taxon>
        <taxon>Halobacteriales</taxon>
        <taxon>Halorubellaceae</taxon>
        <taxon>Halorubellus</taxon>
    </lineage>
</organism>
<dbReference type="EMBL" id="JBHSXN010000005">
    <property type="protein sequence ID" value="MFC6955283.1"/>
    <property type="molecule type" value="Genomic_DNA"/>
</dbReference>
<keyword evidence="3" id="KW-1185">Reference proteome</keyword>
<name>A0ABD5VKX9_9EURY</name>
<keyword evidence="1" id="KW-0812">Transmembrane</keyword>